<evidence type="ECO:0000313" key="4">
    <source>
        <dbReference type="Proteomes" id="UP000241229"/>
    </source>
</evidence>
<dbReference type="GO" id="GO:0004252">
    <property type="term" value="F:serine-type endopeptidase activity"/>
    <property type="evidence" value="ECO:0007669"/>
    <property type="project" value="InterPro"/>
</dbReference>
<dbReference type="Gene3D" id="3.40.50.200">
    <property type="entry name" value="Peptidase S8/S53 domain"/>
    <property type="match status" value="1"/>
</dbReference>
<sequence>MPHDPEKPLLRLNNPRDVARRASGGGGGQARRFDRNAQVQAHGPVFRQLSNVLSRQDAALQLRADANSLAPERLLVFEVTGSIQNFANAVARISGLEFAGEEELEADELDKNPEFYLLVPQLGALREIVSLWEGWGRNGTVPRNYTPWRDLFQQLRAVRPWGPADRVSPRNRDYFRAIVDGAPDNELFRIEIELVFRGSEAASRSAEDDIAARIAETGGQIIHSSRRAAFAYHAILADVSAVEIRRIADLDLHSLAGADPIASIVPQSVGTPIETADRLGLDAARPLPANPEPIAAIFDAVPVQAHPLLDDRLTIDDPDDLEARAVGTRVHGTAMASLVLHGDLNEQPSPVSRRVYFRPVMYAPALGDELFDSDKLVIDVIVEAVMRMRAEGGTQVIVVNLSLGDRTKPFAGKISTWARALDYLAFTYGILFLVSAGNTGDGITVADYADAAAFQAADPADQASSIFRGLDALKADRRLLAPADSVNALTIGAWHRDSSQEVFRGASPFPPYADREMPNLSSRLGPGLRRGTKPEALFAGGRQPVRLDPVAAPPVLISHPNPSRYWGLKVAAPPENGAMGLHFTIGTSAATALATHTAHRIFDALETAYPQLIGPMPLAQRAALLKALLVHCASWRDAETFIRPIIDPTTTLHHEHWRREVCRHLGYGFVDPEDAIACAADRATMWATGTLPVEGSLAFDIPIPATLAASANIREVRATLAWFTPIRPGHLAYRAVKLKIDSLQPDSLEIAGVGTSTSQPSNSQSESGTIVHRRWRDARIGTIANGASIPLQVQREKDQGTPIDEAIPFGLAVTIEMPGAAQIYDQVRANIQIQPRAFVRVQG</sequence>
<evidence type="ECO:0000256" key="1">
    <source>
        <dbReference type="SAM" id="MobiDB-lite"/>
    </source>
</evidence>
<feature type="domain" description="Peptidase S8/S53" evidence="2">
    <location>
        <begin position="306"/>
        <end position="633"/>
    </location>
</feature>
<organism evidence="3 4">
    <name type="scientific">Kumtagia ephedrae</name>
    <dbReference type="NCBI Taxonomy" id="2116701"/>
    <lineage>
        <taxon>Bacteria</taxon>
        <taxon>Pseudomonadati</taxon>
        <taxon>Pseudomonadota</taxon>
        <taxon>Alphaproteobacteria</taxon>
        <taxon>Hyphomicrobiales</taxon>
        <taxon>Phyllobacteriaceae</taxon>
        <taxon>Kumtagia</taxon>
    </lineage>
</organism>
<dbReference type="Pfam" id="PF00082">
    <property type="entry name" value="Peptidase_S8"/>
    <property type="match status" value="1"/>
</dbReference>
<keyword evidence="4" id="KW-1185">Reference proteome</keyword>
<dbReference type="InterPro" id="IPR000209">
    <property type="entry name" value="Peptidase_S8/S53_dom"/>
</dbReference>
<name>A0A2P7S146_9HYPH</name>
<dbReference type="OrthoDB" id="9768989at2"/>
<reference evidence="3 4" key="1">
    <citation type="submission" date="2018-03" db="EMBL/GenBank/DDBJ databases">
        <title>The draft genome of Mesorhizobium sp. 6GN-30.</title>
        <authorList>
            <person name="Liu L."/>
            <person name="Li L."/>
            <person name="Wang T."/>
            <person name="Zhang X."/>
            <person name="Liang L."/>
        </authorList>
    </citation>
    <scope>NUCLEOTIDE SEQUENCE [LARGE SCALE GENOMIC DNA]</scope>
    <source>
        <strain evidence="3 4">6GN30</strain>
    </source>
</reference>
<dbReference type="Proteomes" id="UP000241229">
    <property type="component" value="Unassembled WGS sequence"/>
</dbReference>
<dbReference type="AlphaFoldDB" id="A0A2P7S146"/>
<evidence type="ECO:0000313" key="3">
    <source>
        <dbReference type="EMBL" id="PSJ56186.1"/>
    </source>
</evidence>
<dbReference type="GO" id="GO:0006508">
    <property type="term" value="P:proteolysis"/>
    <property type="evidence" value="ECO:0007669"/>
    <property type="project" value="InterPro"/>
</dbReference>
<protein>
    <recommendedName>
        <fullName evidence="2">Peptidase S8/S53 domain-containing protein</fullName>
    </recommendedName>
</protein>
<proteinExistence type="predicted"/>
<dbReference type="RefSeq" id="WP_106774310.1">
    <property type="nucleotide sequence ID" value="NZ_PXYK01000023.1"/>
</dbReference>
<dbReference type="CDD" id="cd04847">
    <property type="entry name" value="Peptidases_S8_Subtilisin_like_2"/>
    <property type="match status" value="1"/>
</dbReference>
<accession>A0A2P7S146</accession>
<dbReference type="EMBL" id="PXYK01000023">
    <property type="protein sequence ID" value="PSJ56186.1"/>
    <property type="molecule type" value="Genomic_DNA"/>
</dbReference>
<dbReference type="InterPro" id="IPR034074">
    <property type="entry name" value="Y4bN_pept_dom"/>
</dbReference>
<feature type="region of interest" description="Disordered" evidence="1">
    <location>
        <begin position="1"/>
        <end position="37"/>
    </location>
</feature>
<dbReference type="SUPFAM" id="SSF52743">
    <property type="entry name" value="Subtilisin-like"/>
    <property type="match status" value="1"/>
</dbReference>
<dbReference type="InterPro" id="IPR036852">
    <property type="entry name" value="Peptidase_S8/S53_dom_sf"/>
</dbReference>
<gene>
    <name evidence="3" type="ORF">C7I84_21750</name>
</gene>
<comment type="caution">
    <text evidence="3">The sequence shown here is derived from an EMBL/GenBank/DDBJ whole genome shotgun (WGS) entry which is preliminary data.</text>
</comment>
<evidence type="ECO:0000259" key="2">
    <source>
        <dbReference type="Pfam" id="PF00082"/>
    </source>
</evidence>